<dbReference type="PANTHER" id="PTHR34072:SF44">
    <property type="entry name" value="RNA-DIRECTED DNA POLYMERASE"/>
    <property type="match status" value="1"/>
</dbReference>
<accession>A0ABQ4YKK0</accession>
<gene>
    <name evidence="3" type="ORF">Tco_0727943</name>
</gene>
<dbReference type="EMBL" id="BQNB010010496">
    <property type="protein sequence ID" value="GJS78062.1"/>
    <property type="molecule type" value="Genomic_DNA"/>
</dbReference>
<feature type="compositionally biased region" description="Basic and acidic residues" evidence="1">
    <location>
        <begin position="190"/>
        <end position="204"/>
    </location>
</feature>
<dbReference type="SUPFAM" id="SSF56672">
    <property type="entry name" value="DNA/RNA polymerases"/>
    <property type="match status" value="1"/>
</dbReference>
<dbReference type="Pfam" id="PF17919">
    <property type="entry name" value="RT_RNaseH_2"/>
    <property type="match status" value="1"/>
</dbReference>
<keyword evidence="3" id="KW-0548">Nucleotidyltransferase</keyword>
<proteinExistence type="predicted"/>
<feature type="region of interest" description="Disordered" evidence="1">
    <location>
        <begin position="179"/>
        <end position="210"/>
    </location>
</feature>
<comment type="caution">
    <text evidence="3">The sequence shown here is derived from an EMBL/GenBank/DDBJ whole genome shotgun (WGS) entry which is preliminary data.</text>
</comment>
<sequence length="486" mass="56761">MNGVDIEDLTIEHNLRLTQESQTPKKIEDMTIVGYLEYKKKVNESHISNTKSYLPTYFGKSTPTHDLIWEFAHHFGPYQPGAESDCDSEDMDEEVEYMTDDEVVISEQEESNHRYTQNIHHLEEKDDVDKWLHAEITKHMSIQGVKNMKDALISIIKSIRHEMKDDIMKRQFEALTASVSDEASSVASNEVDKADDPGHRELGENKPQPIRPRPCNYSFEEWLKIRIGHNNLHESDHEFIFNEWILDSYDVKEEYAKEIGNPYSRRFDEYNMMFNNEIEHLSNEYILRIGKKGYVLDDVWEKCQQNYKKTNKAWHDEGYEEDEMCFICITDREDEALPLGRVNGARFKAMIRKELEGNNLPYPTNIKGIRSFLGHAGFYRRFIKDFSKIARPMTQLLIKDAKFDLSNECIKSFNILQDKLITASVIITPNWDIDFELMCDASDYAVGAVLGQHIENKFRPIYYASKTMNNAQEHYTTTEKELLAVV</sequence>
<reference evidence="3" key="1">
    <citation type="journal article" date="2022" name="Int. J. Mol. Sci.">
        <title>Draft Genome of Tanacetum Coccineum: Genomic Comparison of Closely Related Tanacetum-Family Plants.</title>
        <authorList>
            <person name="Yamashiro T."/>
            <person name="Shiraishi A."/>
            <person name="Nakayama K."/>
            <person name="Satake H."/>
        </authorList>
    </citation>
    <scope>NUCLEOTIDE SEQUENCE</scope>
</reference>
<evidence type="ECO:0000259" key="2">
    <source>
        <dbReference type="Pfam" id="PF17919"/>
    </source>
</evidence>
<feature type="compositionally biased region" description="Low complexity" evidence="1">
    <location>
        <begin position="179"/>
        <end position="189"/>
    </location>
</feature>
<name>A0ABQ4YKK0_9ASTR</name>
<reference evidence="3" key="2">
    <citation type="submission" date="2022-01" db="EMBL/GenBank/DDBJ databases">
        <authorList>
            <person name="Yamashiro T."/>
            <person name="Shiraishi A."/>
            <person name="Satake H."/>
            <person name="Nakayama K."/>
        </authorList>
    </citation>
    <scope>NUCLEOTIDE SEQUENCE</scope>
</reference>
<organism evidence="3 4">
    <name type="scientific">Tanacetum coccineum</name>
    <dbReference type="NCBI Taxonomy" id="301880"/>
    <lineage>
        <taxon>Eukaryota</taxon>
        <taxon>Viridiplantae</taxon>
        <taxon>Streptophyta</taxon>
        <taxon>Embryophyta</taxon>
        <taxon>Tracheophyta</taxon>
        <taxon>Spermatophyta</taxon>
        <taxon>Magnoliopsida</taxon>
        <taxon>eudicotyledons</taxon>
        <taxon>Gunneridae</taxon>
        <taxon>Pentapetalae</taxon>
        <taxon>asterids</taxon>
        <taxon>campanulids</taxon>
        <taxon>Asterales</taxon>
        <taxon>Asteraceae</taxon>
        <taxon>Asteroideae</taxon>
        <taxon>Anthemideae</taxon>
        <taxon>Anthemidinae</taxon>
        <taxon>Tanacetum</taxon>
    </lineage>
</organism>
<dbReference type="PANTHER" id="PTHR34072">
    <property type="entry name" value="ENZYMATIC POLYPROTEIN-RELATED"/>
    <property type="match status" value="1"/>
</dbReference>
<dbReference type="InterPro" id="IPR041577">
    <property type="entry name" value="RT_RNaseH_2"/>
</dbReference>
<evidence type="ECO:0000313" key="3">
    <source>
        <dbReference type="EMBL" id="GJS78062.1"/>
    </source>
</evidence>
<dbReference type="GO" id="GO:0003964">
    <property type="term" value="F:RNA-directed DNA polymerase activity"/>
    <property type="evidence" value="ECO:0007669"/>
    <property type="project" value="UniProtKB-KW"/>
</dbReference>
<dbReference type="Gene3D" id="3.30.70.270">
    <property type="match status" value="1"/>
</dbReference>
<keyword evidence="4" id="KW-1185">Reference proteome</keyword>
<dbReference type="InterPro" id="IPR043128">
    <property type="entry name" value="Rev_trsase/Diguanyl_cyclase"/>
</dbReference>
<dbReference type="InterPro" id="IPR043502">
    <property type="entry name" value="DNA/RNA_pol_sf"/>
</dbReference>
<keyword evidence="3" id="KW-0695">RNA-directed DNA polymerase</keyword>
<protein>
    <submittedName>
        <fullName evidence="3">Reverse transcriptase domain-containing protein</fullName>
    </submittedName>
</protein>
<dbReference type="Proteomes" id="UP001151760">
    <property type="component" value="Unassembled WGS sequence"/>
</dbReference>
<evidence type="ECO:0000313" key="4">
    <source>
        <dbReference type="Proteomes" id="UP001151760"/>
    </source>
</evidence>
<keyword evidence="3" id="KW-0808">Transferase</keyword>
<feature type="domain" description="Reverse transcriptase/retrotransposon-derived protein RNase H-like" evidence="2">
    <location>
        <begin position="406"/>
        <end position="486"/>
    </location>
</feature>
<evidence type="ECO:0000256" key="1">
    <source>
        <dbReference type="SAM" id="MobiDB-lite"/>
    </source>
</evidence>